<evidence type="ECO:0000313" key="2">
    <source>
        <dbReference type="EMBL" id="KEH22995.1"/>
    </source>
</evidence>
<dbReference type="HOGENOM" id="CLU_2295903_0_0_1"/>
<reference evidence="2 4" key="1">
    <citation type="journal article" date="2011" name="Nature">
        <title>The Medicago genome provides insight into the evolution of rhizobial symbioses.</title>
        <authorList>
            <person name="Young N.D."/>
            <person name="Debelle F."/>
            <person name="Oldroyd G.E."/>
            <person name="Geurts R."/>
            <person name="Cannon S.B."/>
            <person name="Udvardi M.K."/>
            <person name="Benedito V.A."/>
            <person name="Mayer K.F."/>
            <person name="Gouzy J."/>
            <person name="Schoof H."/>
            <person name="Van de Peer Y."/>
            <person name="Proost S."/>
            <person name="Cook D.R."/>
            <person name="Meyers B.C."/>
            <person name="Spannagl M."/>
            <person name="Cheung F."/>
            <person name="De Mita S."/>
            <person name="Krishnakumar V."/>
            <person name="Gundlach H."/>
            <person name="Zhou S."/>
            <person name="Mudge J."/>
            <person name="Bharti A.K."/>
            <person name="Murray J.D."/>
            <person name="Naoumkina M.A."/>
            <person name="Rosen B."/>
            <person name="Silverstein K.A."/>
            <person name="Tang H."/>
            <person name="Rombauts S."/>
            <person name="Zhao P.X."/>
            <person name="Zhou P."/>
            <person name="Barbe V."/>
            <person name="Bardou P."/>
            <person name="Bechner M."/>
            <person name="Bellec A."/>
            <person name="Berger A."/>
            <person name="Berges H."/>
            <person name="Bidwell S."/>
            <person name="Bisseling T."/>
            <person name="Choisne N."/>
            <person name="Couloux A."/>
            <person name="Denny R."/>
            <person name="Deshpande S."/>
            <person name="Dai X."/>
            <person name="Doyle J.J."/>
            <person name="Dudez A.M."/>
            <person name="Farmer A.D."/>
            <person name="Fouteau S."/>
            <person name="Franken C."/>
            <person name="Gibelin C."/>
            <person name="Gish J."/>
            <person name="Goldstein S."/>
            <person name="Gonzalez A.J."/>
            <person name="Green P.J."/>
            <person name="Hallab A."/>
            <person name="Hartog M."/>
            <person name="Hua A."/>
            <person name="Humphray S.J."/>
            <person name="Jeong D.H."/>
            <person name="Jing Y."/>
            <person name="Jocker A."/>
            <person name="Kenton S.M."/>
            <person name="Kim D.J."/>
            <person name="Klee K."/>
            <person name="Lai H."/>
            <person name="Lang C."/>
            <person name="Lin S."/>
            <person name="Macmil S.L."/>
            <person name="Magdelenat G."/>
            <person name="Matthews L."/>
            <person name="McCorrison J."/>
            <person name="Monaghan E.L."/>
            <person name="Mun J.H."/>
            <person name="Najar F.Z."/>
            <person name="Nicholson C."/>
            <person name="Noirot C."/>
            <person name="O'Bleness M."/>
            <person name="Paule C.R."/>
            <person name="Poulain J."/>
            <person name="Prion F."/>
            <person name="Qin B."/>
            <person name="Qu C."/>
            <person name="Retzel E.F."/>
            <person name="Riddle C."/>
            <person name="Sallet E."/>
            <person name="Samain S."/>
            <person name="Samson N."/>
            <person name="Sanders I."/>
            <person name="Saurat O."/>
            <person name="Scarpelli C."/>
            <person name="Schiex T."/>
            <person name="Segurens B."/>
            <person name="Severin A.J."/>
            <person name="Sherrier D.J."/>
            <person name="Shi R."/>
            <person name="Sims S."/>
            <person name="Singer S.R."/>
            <person name="Sinharoy S."/>
            <person name="Sterck L."/>
            <person name="Viollet A."/>
            <person name="Wang B.B."/>
            <person name="Wang K."/>
            <person name="Wang M."/>
            <person name="Wang X."/>
            <person name="Warfsmann J."/>
            <person name="Weissenbach J."/>
            <person name="White D.D."/>
            <person name="White J.D."/>
            <person name="Wiley G.B."/>
            <person name="Wincker P."/>
            <person name="Xing Y."/>
            <person name="Yang L."/>
            <person name="Yao Z."/>
            <person name="Ying F."/>
            <person name="Zhai J."/>
            <person name="Zhou L."/>
            <person name="Zuber A."/>
            <person name="Denarie J."/>
            <person name="Dixon R.A."/>
            <person name="May G.D."/>
            <person name="Schwartz D.C."/>
            <person name="Rogers J."/>
            <person name="Quetier F."/>
            <person name="Town C.D."/>
            <person name="Roe B.A."/>
        </authorList>
    </citation>
    <scope>NUCLEOTIDE SEQUENCE [LARGE SCALE GENOMIC DNA]</scope>
    <source>
        <strain evidence="2">A17</strain>
        <strain evidence="3 4">cv. Jemalong A17</strain>
    </source>
</reference>
<dbReference type="AlphaFoldDB" id="A0A072UAY5"/>
<keyword evidence="1" id="KW-0472">Membrane</keyword>
<proteinExistence type="predicted"/>
<name>A0A072UAY5_MEDTR</name>
<dbReference type="EMBL" id="CM001223">
    <property type="protein sequence ID" value="KEH22995.1"/>
    <property type="molecule type" value="Genomic_DNA"/>
</dbReference>
<evidence type="ECO:0000313" key="3">
    <source>
        <dbReference type="EnsemblPlants" id="KEH22995"/>
    </source>
</evidence>
<sequence>MGLSRLDGKVHNVMKWLTPSETQTEIRAQRQNVSETHGVKIKCVDCGKKDMENMTMKMKLLKSKNEEKSTKFMLKIVVVTCMMLALICDITTISLIIIHVK</sequence>
<keyword evidence="4" id="KW-1185">Reference proteome</keyword>
<feature type="transmembrane region" description="Helical" evidence="1">
    <location>
        <begin position="72"/>
        <end position="98"/>
    </location>
</feature>
<dbReference type="Proteomes" id="UP000002051">
    <property type="component" value="Unassembled WGS sequence"/>
</dbReference>
<keyword evidence="1 2" id="KW-0812">Transmembrane</keyword>
<reference evidence="2 4" key="2">
    <citation type="journal article" date="2014" name="BMC Genomics">
        <title>An improved genome release (version Mt4.0) for the model legume Medicago truncatula.</title>
        <authorList>
            <person name="Tang H."/>
            <person name="Krishnakumar V."/>
            <person name="Bidwell S."/>
            <person name="Rosen B."/>
            <person name="Chan A."/>
            <person name="Zhou S."/>
            <person name="Gentzbittel L."/>
            <person name="Childs K.L."/>
            <person name="Yandell M."/>
            <person name="Gundlach H."/>
            <person name="Mayer K.F."/>
            <person name="Schwartz D.C."/>
            <person name="Town C.D."/>
        </authorList>
    </citation>
    <scope>GENOME REANNOTATION</scope>
    <source>
        <strain evidence="2">A17</strain>
        <strain evidence="3 4">cv. Jemalong A17</strain>
    </source>
</reference>
<reference evidence="3" key="3">
    <citation type="submission" date="2015-04" db="UniProtKB">
        <authorList>
            <consortium name="EnsemblPlants"/>
        </authorList>
    </citation>
    <scope>IDENTIFICATION</scope>
    <source>
        <strain evidence="3">cv. Jemalong A17</strain>
    </source>
</reference>
<evidence type="ECO:0000256" key="1">
    <source>
        <dbReference type="SAM" id="Phobius"/>
    </source>
</evidence>
<organism evidence="2 4">
    <name type="scientific">Medicago truncatula</name>
    <name type="common">Barrel medic</name>
    <name type="synonym">Medicago tribuloides</name>
    <dbReference type="NCBI Taxonomy" id="3880"/>
    <lineage>
        <taxon>Eukaryota</taxon>
        <taxon>Viridiplantae</taxon>
        <taxon>Streptophyta</taxon>
        <taxon>Embryophyta</taxon>
        <taxon>Tracheophyta</taxon>
        <taxon>Spermatophyta</taxon>
        <taxon>Magnoliopsida</taxon>
        <taxon>eudicotyledons</taxon>
        <taxon>Gunneridae</taxon>
        <taxon>Pentapetalae</taxon>
        <taxon>rosids</taxon>
        <taxon>fabids</taxon>
        <taxon>Fabales</taxon>
        <taxon>Fabaceae</taxon>
        <taxon>Papilionoideae</taxon>
        <taxon>50 kb inversion clade</taxon>
        <taxon>NPAAA clade</taxon>
        <taxon>Hologalegina</taxon>
        <taxon>IRL clade</taxon>
        <taxon>Trifolieae</taxon>
        <taxon>Medicago</taxon>
    </lineage>
</organism>
<accession>A0A072UAY5</accession>
<evidence type="ECO:0000313" key="4">
    <source>
        <dbReference type="Proteomes" id="UP000002051"/>
    </source>
</evidence>
<dbReference type="EnsemblPlants" id="KEH22995">
    <property type="protein sequence ID" value="KEH22995"/>
    <property type="gene ID" value="MTR_7g063510"/>
</dbReference>
<keyword evidence="1" id="KW-1133">Transmembrane helix</keyword>
<protein>
    <submittedName>
        <fullName evidence="2">Transmembrane protein, putative</fullName>
    </submittedName>
</protein>
<gene>
    <name evidence="2" type="ordered locus">MTR_7g063510</name>
</gene>